<dbReference type="Gene3D" id="3.30.420.180">
    <property type="entry name" value="CobE/GbiG C-terminal domain"/>
    <property type="match status" value="1"/>
</dbReference>
<dbReference type="GO" id="GO:0016787">
    <property type="term" value="F:hydrolase activity"/>
    <property type="evidence" value="ECO:0007669"/>
    <property type="project" value="UniProtKB-KW"/>
</dbReference>
<name>A0A1H2YKB0_9RHOB</name>
<accession>A0A1H2YKB0</accession>
<dbReference type="RefSeq" id="WP_035845374.1">
    <property type="nucleotide sequence ID" value="NZ_BNAB01000008.1"/>
</dbReference>
<evidence type="ECO:0000313" key="2">
    <source>
        <dbReference type="EMBL" id="SDX04979.1"/>
    </source>
</evidence>
<sequence>MRVAGLGFRANAPLAALKDALARAGGGPLDALATAEAKAEAPVLRALAAELGLPVLAQWPAALRAQTTATHSSRIAARYGTGSLAEAAALAGAGPGARLIGPRAISADRTATAAIAERNPT</sequence>
<gene>
    <name evidence="2" type="ORF">SAMN05444006_10992</name>
</gene>
<dbReference type="InterPro" id="IPR036518">
    <property type="entry name" value="CobE/GbiG_C_sf"/>
</dbReference>
<dbReference type="Pfam" id="PF01890">
    <property type="entry name" value="CbiG_C"/>
    <property type="match status" value="1"/>
</dbReference>
<dbReference type="Proteomes" id="UP000199541">
    <property type="component" value="Unassembled WGS sequence"/>
</dbReference>
<dbReference type="EMBL" id="FNOB01000009">
    <property type="protein sequence ID" value="SDX04979.1"/>
    <property type="molecule type" value="Genomic_DNA"/>
</dbReference>
<keyword evidence="2" id="KW-0378">Hydrolase</keyword>
<comment type="caution">
    <text evidence="2">The sequence shown here is derived from an EMBL/GenBank/DDBJ whole genome shotgun (WGS) entry which is preliminary data.</text>
</comment>
<evidence type="ECO:0000259" key="1">
    <source>
        <dbReference type="Pfam" id="PF01890"/>
    </source>
</evidence>
<evidence type="ECO:0000313" key="3">
    <source>
        <dbReference type="Proteomes" id="UP000199541"/>
    </source>
</evidence>
<protein>
    <submittedName>
        <fullName evidence="2">Cobalt-precorrin 5A hydrolase</fullName>
    </submittedName>
</protein>
<dbReference type="SUPFAM" id="SSF159664">
    <property type="entry name" value="CobE/GbiG C-terminal domain-like"/>
    <property type="match status" value="1"/>
</dbReference>
<dbReference type="InterPro" id="IPR002750">
    <property type="entry name" value="CobE/GbiG_C"/>
</dbReference>
<feature type="domain" description="CobE/GbiG C-terminal" evidence="1">
    <location>
        <begin position="3"/>
        <end position="116"/>
    </location>
</feature>
<keyword evidence="3" id="KW-1185">Reference proteome</keyword>
<reference evidence="2 3" key="1">
    <citation type="submission" date="2016-10" db="EMBL/GenBank/DDBJ databases">
        <authorList>
            <person name="Varghese N."/>
            <person name="Submissions S."/>
        </authorList>
    </citation>
    <scope>NUCLEOTIDE SEQUENCE [LARGE SCALE GENOMIC DNA]</scope>
    <source>
        <strain evidence="2 3">DSM 24802</strain>
    </source>
</reference>
<proteinExistence type="predicted"/>
<organism evidence="2 3">
    <name type="scientific">Allgaiera indica</name>
    <dbReference type="NCBI Taxonomy" id="765699"/>
    <lineage>
        <taxon>Bacteria</taxon>
        <taxon>Pseudomonadati</taxon>
        <taxon>Pseudomonadota</taxon>
        <taxon>Alphaproteobacteria</taxon>
        <taxon>Rhodobacterales</taxon>
        <taxon>Paracoccaceae</taxon>
        <taxon>Allgaiera</taxon>
    </lineage>
</organism>